<dbReference type="AlphaFoldDB" id="A0AAD1XC21"/>
<evidence type="ECO:0000313" key="2">
    <source>
        <dbReference type="Proteomes" id="UP001295684"/>
    </source>
</evidence>
<gene>
    <name evidence="1" type="ORF">ECRASSUSDP1_LOCUS6797</name>
</gene>
<accession>A0AAD1XC21</accession>
<protein>
    <submittedName>
        <fullName evidence="1">Uncharacterized protein</fullName>
    </submittedName>
</protein>
<sequence>MVEVANFFSGFTSFDDITSKLATVQEHIVVSIAIFQASGGKYSLKKVAFQDLADAVKPELSDLEIEIDSKEEFPCQDPFNPICTFTQVKLHVQACLLLNLAVILT</sequence>
<name>A0AAD1XC21_EUPCR</name>
<organism evidence="1 2">
    <name type="scientific">Euplotes crassus</name>
    <dbReference type="NCBI Taxonomy" id="5936"/>
    <lineage>
        <taxon>Eukaryota</taxon>
        <taxon>Sar</taxon>
        <taxon>Alveolata</taxon>
        <taxon>Ciliophora</taxon>
        <taxon>Intramacronucleata</taxon>
        <taxon>Spirotrichea</taxon>
        <taxon>Hypotrichia</taxon>
        <taxon>Euplotida</taxon>
        <taxon>Euplotidae</taxon>
        <taxon>Moneuplotes</taxon>
    </lineage>
</organism>
<dbReference type="EMBL" id="CAMPGE010006600">
    <property type="protein sequence ID" value="CAI2365467.1"/>
    <property type="molecule type" value="Genomic_DNA"/>
</dbReference>
<proteinExistence type="predicted"/>
<dbReference type="Proteomes" id="UP001295684">
    <property type="component" value="Unassembled WGS sequence"/>
</dbReference>
<reference evidence="1" key="1">
    <citation type="submission" date="2023-07" db="EMBL/GenBank/DDBJ databases">
        <authorList>
            <consortium name="AG Swart"/>
            <person name="Singh M."/>
            <person name="Singh A."/>
            <person name="Seah K."/>
            <person name="Emmerich C."/>
        </authorList>
    </citation>
    <scope>NUCLEOTIDE SEQUENCE</scope>
    <source>
        <strain evidence="1">DP1</strain>
    </source>
</reference>
<comment type="caution">
    <text evidence="1">The sequence shown here is derived from an EMBL/GenBank/DDBJ whole genome shotgun (WGS) entry which is preliminary data.</text>
</comment>
<keyword evidence="2" id="KW-1185">Reference proteome</keyword>
<evidence type="ECO:0000313" key="1">
    <source>
        <dbReference type="EMBL" id="CAI2365467.1"/>
    </source>
</evidence>